<evidence type="ECO:0000259" key="1">
    <source>
        <dbReference type="Pfam" id="PF01593"/>
    </source>
</evidence>
<evidence type="ECO:0000313" key="2">
    <source>
        <dbReference type="EMBL" id="BET26917.1"/>
    </source>
</evidence>
<gene>
    <name evidence="2" type="ORF">RGQ30_24180</name>
</gene>
<dbReference type="InterPro" id="IPR002937">
    <property type="entry name" value="Amino_oxidase"/>
</dbReference>
<keyword evidence="3" id="KW-1185">Reference proteome</keyword>
<evidence type="ECO:0000313" key="3">
    <source>
        <dbReference type="Proteomes" id="UP001329151"/>
    </source>
</evidence>
<dbReference type="FunFam" id="1.10.405.20:FF:000001">
    <property type="entry name" value="Amine oxidase"/>
    <property type="match status" value="1"/>
</dbReference>
<dbReference type="Gene3D" id="3.50.50.60">
    <property type="entry name" value="FAD/NAD(P)-binding domain"/>
    <property type="match status" value="1"/>
</dbReference>
<dbReference type="PANTHER" id="PTHR42923:SF17">
    <property type="entry name" value="AMINE OXIDASE DOMAIN-CONTAINING PROTEIN"/>
    <property type="match status" value="1"/>
</dbReference>
<feature type="domain" description="Amine oxidase" evidence="1">
    <location>
        <begin position="29"/>
        <end position="322"/>
    </location>
</feature>
<dbReference type="Gene3D" id="1.10.405.20">
    <property type="match status" value="1"/>
</dbReference>
<dbReference type="PANTHER" id="PTHR42923">
    <property type="entry name" value="PROTOPORPHYRINOGEN OXIDASE"/>
    <property type="match status" value="1"/>
</dbReference>
<sequence>MSAYFFTRAHMTLISKKLLPKVAVVGGGISGLTAAYALRDRAHVTLFEANDYIGGHTNTVDIEVEGQQVAVDTGFLVYNERTYPNLIRLFEELNVETVESDMSFSVCLPELNIEWAGTNLNTVFAQRRNLLRPRFIRMLLDILRFNKEATAMVADAGRVDLFKSKAKMHLGDYLVQEKYSAEFRDWYLIPMAAAIWSCPSEQMLAFPVATFIQFCHNHGLLQVNDRPKWFTVKNGARNYVQKILPFIDVVHKSTPVQEVDTTGPKPIVKTSLGAQEFDQVILACHSDEALAMLKGNEAQKEQLRHIKYQPNVAYLHTDAKLMPKTRSTWSSWNYLSDVLNPQPSVSVTYWSNLLQPLPVKTPIFVTLNPIIQPDSNKVFREIHYSHPVFDVPAVQAQQALTDLQGLNSIYLAGAWMKYGFHEDGHTSGLNAARALIGKLSKTTQQAA</sequence>
<proteinExistence type="predicted"/>
<dbReference type="Gene3D" id="3.30.70.1990">
    <property type="match status" value="1"/>
</dbReference>
<organism evidence="2 3">
    <name type="scientific">Limnobacter thiooxidans</name>
    <dbReference type="NCBI Taxonomy" id="131080"/>
    <lineage>
        <taxon>Bacteria</taxon>
        <taxon>Pseudomonadati</taxon>
        <taxon>Pseudomonadota</taxon>
        <taxon>Betaproteobacteria</taxon>
        <taxon>Burkholderiales</taxon>
        <taxon>Burkholderiaceae</taxon>
        <taxon>Limnobacter</taxon>
    </lineage>
</organism>
<name>A0AA86JLN0_9BURK</name>
<dbReference type="EMBL" id="AP028947">
    <property type="protein sequence ID" value="BET26917.1"/>
    <property type="molecule type" value="Genomic_DNA"/>
</dbReference>
<dbReference type="KEGG" id="lto:RGQ30_24180"/>
<dbReference type="GO" id="GO:0016491">
    <property type="term" value="F:oxidoreductase activity"/>
    <property type="evidence" value="ECO:0007669"/>
    <property type="project" value="InterPro"/>
</dbReference>
<dbReference type="AlphaFoldDB" id="A0AA86JLN0"/>
<dbReference type="InterPro" id="IPR036188">
    <property type="entry name" value="FAD/NAD-bd_sf"/>
</dbReference>
<dbReference type="InterPro" id="IPR050464">
    <property type="entry name" value="Zeta_carotene_desat/Oxidored"/>
</dbReference>
<protein>
    <submittedName>
        <fullName evidence="2">FAD-dependent oxidoreductase</fullName>
    </submittedName>
</protein>
<dbReference type="Pfam" id="PF01593">
    <property type="entry name" value="Amino_oxidase"/>
    <property type="match status" value="1"/>
</dbReference>
<reference evidence="2 3" key="1">
    <citation type="submission" date="2023-10" db="EMBL/GenBank/DDBJ databases">
        <title>Complete Genome Sequence of Limnobacter thiooxidans CS-K2T, Isolated from freshwater lake sediments in Bavaria, Germany.</title>
        <authorList>
            <person name="Naruki M."/>
            <person name="Watanabe A."/>
            <person name="Warashina T."/>
            <person name="Morita T."/>
            <person name="Arakawa K."/>
        </authorList>
    </citation>
    <scope>NUCLEOTIDE SEQUENCE [LARGE SCALE GENOMIC DNA]</scope>
    <source>
        <strain evidence="2 3">CS-K2</strain>
    </source>
</reference>
<accession>A0AA86JLN0</accession>
<dbReference type="Proteomes" id="UP001329151">
    <property type="component" value="Chromosome"/>
</dbReference>
<dbReference type="SUPFAM" id="SSF51905">
    <property type="entry name" value="FAD/NAD(P)-binding domain"/>
    <property type="match status" value="1"/>
</dbReference>